<gene>
    <name evidence="17" type="primary">dinB</name>
    <name evidence="20" type="ORF">F4560_004944</name>
</gene>
<feature type="site" description="Substrate discrimination" evidence="17">
    <location>
        <position position="39"/>
    </location>
</feature>
<dbReference type="GO" id="GO:0006281">
    <property type="term" value="P:DNA repair"/>
    <property type="evidence" value="ECO:0007669"/>
    <property type="project" value="UniProtKB-UniRule"/>
</dbReference>
<keyword evidence="4 17" id="KW-0515">Mutator protein</keyword>
<dbReference type="FunFam" id="3.30.1490.100:FF:000004">
    <property type="entry name" value="DNA polymerase IV"/>
    <property type="match status" value="1"/>
</dbReference>
<evidence type="ECO:0000256" key="17">
    <source>
        <dbReference type="HAMAP-Rule" id="MF_01113"/>
    </source>
</evidence>
<dbReference type="InterPro" id="IPR053848">
    <property type="entry name" value="IMS_HHH_1"/>
</dbReference>
<dbReference type="Gene3D" id="1.10.150.20">
    <property type="entry name" value="5' to 3' exonuclease, C-terminal subdomain"/>
    <property type="match status" value="1"/>
</dbReference>
<dbReference type="InterPro" id="IPR001126">
    <property type="entry name" value="UmuC"/>
</dbReference>
<dbReference type="PANTHER" id="PTHR11076">
    <property type="entry name" value="DNA REPAIR POLYMERASE UMUC / TRANSFERASE FAMILY MEMBER"/>
    <property type="match status" value="1"/>
</dbReference>
<name>A0A7W9HNC2_9PSEU</name>
<evidence type="ECO:0000256" key="8">
    <source>
        <dbReference type="ARBA" id="ARBA00022705"/>
    </source>
</evidence>
<dbReference type="PANTHER" id="PTHR11076:SF33">
    <property type="entry name" value="DNA POLYMERASE KAPPA"/>
    <property type="match status" value="1"/>
</dbReference>
<keyword evidence="10 17" id="KW-0227">DNA damage</keyword>
<feature type="binding site" evidence="17">
    <location>
        <position position="128"/>
    </location>
    <ligand>
        <name>Mg(2+)</name>
        <dbReference type="ChEBI" id="CHEBI:18420"/>
    </ligand>
</feature>
<dbReference type="InterPro" id="IPR022880">
    <property type="entry name" value="DNApol_IV"/>
</dbReference>
<keyword evidence="7 17" id="KW-0548">Nucleotidyltransferase</keyword>
<dbReference type="HAMAP" id="MF_01113">
    <property type="entry name" value="DNApol_IV"/>
    <property type="match status" value="1"/>
</dbReference>
<keyword evidence="12 17" id="KW-0239">DNA-directed DNA polymerase</keyword>
<dbReference type="EC" id="2.7.7.7" evidence="17"/>
<dbReference type="PROSITE" id="PS50173">
    <property type="entry name" value="UMUC"/>
    <property type="match status" value="1"/>
</dbReference>
<dbReference type="AlphaFoldDB" id="A0A7W9HNC2"/>
<dbReference type="EMBL" id="JACHMO010000001">
    <property type="protein sequence ID" value="MBB5805176.1"/>
    <property type="molecule type" value="Genomic_DNA"/>
</dbReference>
<dbReference type="Proteomes" id="UP000552097">
    <property type="component" value="Unassembled WGS sequence"/>
</dbReference>
<dbReference type="NCBIfam" id="NF002677">
    <property type="entry name" value="PRK02406.1"/>
    <property type="match status" value="1"/>
</dbReference>
<evidence type="ECO:0000256" key="14">
    <source>
        <dbReference type="ARBA" id="ARBA00023204"/>
    </source>
</evidence>
<evidence type="ECO:0000256" key="1">
    <source>
        <dbReference type="ARBA" id="ARBA00004496"/>
    </source>
</evidence>
<dbReference type="GO" id="GO:0009432">
    <property type="term" value="P:SOS response"/>
    <property type="evidence" value="ECO:0007669"/>
    <property type="project" value="TreeGrafter"/>
</dbReference>
<dbReference type="InterPro" id="IPR050116">
    <property type="entry name" value="DNA_polymerase-Y"/>
</dbReference>
<dbReference type="GO" id="GO:0042276">
    <property type="term" value="P:error-prone translesion synthesis"/>
    <property type="evidence" value="ECO:0007669"/>
    <property type="project" value="TreeGrafter"/>
</dbReference>
<dbReference type="FunFam" id="3.40.1170.60:FF:000001">
    <property type="entry name" value="DNA polymerase IV"/>
    <property type="match status" value="1"/>
</dbReference>
<evidence type="ECO:0000256" key="9">
    <source>
        <dbReference type="ARBA" id="ARBA00022723"/>
    </source>
</evidence>
<evidence type="ECO:0000256" key="10">
    <source>
        <dbReference type="ARBA" id="ARBA00022763"/>
    </source>
</evidence>
<comment type="similarity">
    <text evidence="2 17">Belongs to the DNA polymerase type-Y family.</text>
</comment>
<dbReference type="Gene3D" id="3.30.1490.100">
    <property type="entry name" value="DNA polymerase, Y-family, little finger domain"/>
    <property type="match status" value="1"/>
</dbReference>
<evidence type="ECO:0000313" key="21">
    <source>
        <dbReference type="Proteomes" id="UP000552097"/>
    </source>
</evidence>
<comment type="catalytic activity">
    <reaction evidence="16 17">
        <text>DNA(n) + a 2'-deoxyribonucleoside 5'-triphosphate = DNA(n+1) + diphosphate</text>
        <dbReference type="Rhea" id="RHEA:22508"/>
        <dbReference type="Rhea" id="RHEA-COMP:17339"/>
        <dbReference type="Rhea" id="RHEA-COMP:17340"/>
        <dbReference type="ChEBI" id="CHEBI:33019"/>
        <dbReference type="ChEBI" id="CHEBI:61560"/>
        <dbReference type="ChEBI" id="CHEBI:173112"/>
        <dbReference type="EC" id="2.7.7.7"/>
    </reaction>
</comment>
<comment type="cofactor">
    <cofactor evidence="17">
        <name>Mg(2+)</name>
        <dbReference type="ChEBI" id="CHEBI:18420"/>
    </cofactor>
    <text evidence="17">Binds 2 magnesium ions per subunit.</text>
</comment>
<dbReference type="InterPro" id="IPR043502">
    <property type="entry name" value="DNA/RNA_pol_sf"/>
</dbReference>
<evidence type="ECO:0000256" key="11">
    <source>
        <dbReference type="ARBA" id="ARBA00022842"/>
    </source>
</evidence>
<dbReference type="NCBIfam" id="NF003015">
    <property type="entry name" value="PRK03858.1"/>
    <property type="match status" value="1"/>
</dbReference>
<evidence type="ECO:0000256" key="18">
    <source>
        <dbReference type="SAM" id="MobiDB-lite"/>
    </source>
</evidence>
<keyword evidence="11 17" id="KW-0460">Magnesium</keyword>
<evidence type="ECO:0000256" key="4">
    <source>
        <dbReference type="ARBA" id="ARBA00022457"/>
    </source>
</evidence>
<dbReference type="InterPro" id="IPR043128">
    <property type="entry name" value="Rev_trsase/Diguanyl_cyclase"/>
</dbReference>
<keyword evidence="21" id="KW-1185">Reference proteome</keyword>
<reference evidence="20 21" key="1">
    <citation type="submission" date="2020-08" db="EMBL/GenBank/DDBJ databases">
        <title>Sequencing the genomes of 1000 actinobacteria strains.</title>
        <authorList>
            <person name="Klenk H.-P."/>
        </authorList>
    </citation>
    <scope>NUCLEOTIDE SEQUENCE [LARGE SCALE GENOMIC DNA]</scope>
    <source>
        <strain evidence="20 21">DSM 45486</strain>
    </source>
</reference>
<comment type="function">
    <text evidence="15 17">Poorly processive, error-prone DNA polymerase involved in untargeted mutagenesis. Copies undamaged DNA at stalled replication forks, which arise in vivo from mismatched or misaligned primer ends. These misaligned primers can be extended by PolIV. Exhibits no 3'-5' exonuclease (proofreading) activity. May be involved in translesional synthesis, in conjunction with the beta clamp from PolIII.</text>
</comment>
<feature type="region of interest" description="Disordered" evidence="18">
    <location>
        <begin position="388"/>
        <end position="440"/>
    </location>
</feature>
<dbReference type="Gene3D" id="3.40.1170.60">
    <property type="match status" value="1"/>
</dbReference>
<evidence type="ECO:0000256" key="5">
    <source>
        <dbReference type="ARBA" id="ARBA00022490"/>
    </source>
</evidence>
<dbReference type="Pfam" id="PF00817">
    <property type="entry name" value="IMS"/>
    <property type="match status" value="1"/>
</dbReference>
<comment type="subunit">
    <text evidence="3 17">Monomer.</text>
</comment>
<evidence type="ECO:0000256" key="2">
    <source>
        <dbReference type="ARBA" id="ARBA00010945"/>
    </source>
</evidence>
<dbReference type="GO" id="GO:0003684">
    <property type="term" value="F:damaged DNA binding"/>
    <property type="evidence" value="ECO:0007669"/>
    <property type="project" value="InterPro"/>
</dbReference>
<evidence type="ECO:0000256" key="7">
    <source>
        <dbReference type="ARBA" id="ARBA00022695"/>
    </source>
</evidence>
<dbReference type="Pfam" id="PF21999">
    <property type="entry name" value="IMS_HHH_1"/>
    <property type="match status" value="1"/>
</dbReference>
<dbReference type="GO" id="GO:0000287">
    <property type="term" value="F:magnesium ion binding"/>
    <property type="evidence" value="ECO:0007669"/>
    <property type="project" value="UniProtKB-UniRule"/>
</dbReference>
<dbReference type="GO" id="GO:0006261">
    <property type="term" value="P:DNA-templated DNA replication"/>
    <property type="evidence" value="ECO:0007669"/>
    <property type="project" value="UniProtKB-UniRule"/>
</dbReference>
<comment type="subcellular location">
    <subcellularLocation>
        <location evidence="1 17">Cytoplasm</location>
    </subcellularLocation>
</comment>
<keyword evidence="5 17" id="KW-0963">Cytoplasm</keyword>
<dbReference type="GO" id="GO:0005829">
    <property type="term" value="C:cytosol"/>
    <property type="evidence" value="ECO:0007669"/>
    <property type="project" value="TreeGrafter"/>
</dbReference>
<dbReference type="InterPro" id="IPR017961">
    <property type="entry name" value="DNA_pol_Y-fam_little_finger"/>
</dbReference>
<dbReference type="Pfam" id="PF11799">
    <property type="entry name" value="IMS_C"/>
    <property type="match status" value="1"/>
</dbReference>
<dbReference type="GO" id="GO:0003887">
    <property type="term" value="F:DNA-directed DNA polymerase activity"/>
    <property type="evidence" value="ECO:0007669"/>
    <property type="project" value="UniProtKB-UniRule"/>
</dbReference>
<dbReference type="InterPro" id="IPR036775">
    <property type="entry name" value="DNA_pol_Y-fam_lit_finger_sf"/>
</dbReference>
<evidence type="ECO:0000256" key="13">
    <source>
        <dbReference type="ARBA" id="ARBA00023125"/>
    </source>
</evidence>
<dbReference type="Gene3D" id="3.30.70.270">
    <property type="match status" value="1"/>
</dbReference>
<keyword evidence="13 17" id="KW-0238">DNA-binding</keyword>
<keyword evidence="14 17" id="KW-0234">DNA repair</keyword>
<keyword evidence="6 17" id="KW-0808">Transferase</keyword>
<proteinExistence type="inferred from homology"/>
<evidence type="ECO:0000256" key="3">
    <source>
        <dbReference type="ARBA" id="ARBA00011245"/>
    </source>
</evidence>
<comment type="caution">
    <text evidence="20">The sequence shown here is derived from an EMBL/GenBank/DDBJ whole genome shotgun (WGS) entry which is preliminary data.</text>
</comment>
<sequence>MGRSANLPRGLVDRFIVRGDTWPDDTGCSMLHVDMDAFYASVEIRDQPELAGKPVVVGGTANRGVVAAANYVAREFGVRSAMPIAHARRLAPHAVFVVPNFARYQEVSRGVMSIFRDITPLVEPLSLDEAFLDVSGALKRMRSSPAQIAGLIRAQVEEAHGITCSVGVAPTKFLAKLASGMCKPDGAMVVPRTEVLSFLHPLPVSALWGVGQRTAEQLDRVGLETVADVAATPLPRLRKVLGVALAEHLHALAQGHDDRPVVPSTREKSIGAEETFEVDHFDRELLRRELLRLAERSTASLRSRGLRGRTVSIKVRFADFTTITRSKTLRVATDVTHEVYRTASTLLDEQVPAGAVRLIGVRIEQLVEGDGGEQLMFDAPERGWREAEQAADQARSKFGKAAIRPASLLAQAPARSGLNEPKPDRPTPDRSNPGGSDPDR</sequence>
<dbReference type="NCBIfam" id="NF002882">
    <property type="entry name" value="PRK03348.1"/>
    <property type="match status" value="1"/>
</dbReference>
<accession>A0A7W9HNC2</accession>
<dbReference type="RefSeq" id="WP_184923515.1">
    <property type="nucleotide sequence ID" value="NZ_JACHMO010000001.1"/>
</dbReference>
<evidence type="ECO:0000256" key="15">
    <source>
        <dbReference type="ARBA" id="ARBA00025589"/>
    </source>
</evidence>
<dbReference type="SUPFAM" id="SSF56672">
    <property type="entry name" value="DNA/RNA polymerases"/>
    <property type="match status" value="1"/>
</dbReference>
<evidence type="ECO:0000256" key="16">
    <source>
        <dbReference type="ARBA" id="ARBA00049244"/>
    </source>
</evidence>
<feature type="binding site" evidence="17">
    <location>
        <position position="34"/>
    </location>
    <ligand>
        <name>Mg(2+)</name>
        <dbReference type="ChEBI" id="CHEBI:18420"/>
    </ligand>
</feature>
<feature type="domain" description="UmuC" evidence="19">
    <location>
        <begin position="30"/>
        <end position="211"/>
    </location>
</feature>
<evidence type="ECO:0000256" key="6">
    <source>
        <dbReference type="ARBA" id="ARBA00022679"/>
    </source>
</evidence>
<dbReference type="NCBIfam" id="NF002751">
    <property type="entry name" value="PRK02794.1"/>
    <property type="match status" value="1"/>
</dbReference>
<evidence type="ECO:0000256" key="12">
    <source>
        <dbReference type="ARBA" id="ARBA00022932"/>
    </source>
</evidence>
<dbReference type="SUPFAM" id="SSF100879">
    <property type="entry name" value="Lesion bypass DNA polymerase (Y-family), little finger domain"/>
    <property type="match status" value="1"/>
</dbReference>
<keyword evidence="8 17" id="KW-0235">DNA replication</keyword>
<dbReference type="CDD" id="cd03586">
    <property type="entry name" value="PolY_Pol_IV_kappa"/>
    <property type="match status" value="1"/>
</dbReference>
<feature type="active site" evidence="17">
    <location>
        <position position="129"/>
    </location>
</feature>
<organism evidence="20 21">
    <name type="scientific">Saccharothrix ecbatanensis</name>
    <dbReference type="NCBI Taxonomy" id="1105145"/>
    <lineage>
        <taxon>Bacteria</taxon>
        <taxon>Bacillati</taxon>
        <taxon>Actinomycetota</taxon>
        <taxon>Actinomycetes</taxon>
        <taxon>Pseudonocardiales</taxon>
        <taxon>Pseudonocardiaceae</taxon>
        <taxon>Saccharothrix</taxon>
    </lineage>
</organism>
<evidence type="ECO:0000313" key="20">
    <source>
        <dbReference type="EMBL" id="MBB5805176.1"/>
    </source>
</evidence>
<keyword evidence="9 17" id="KW-0479">Metal-binding</keyword>
<evidence type="ECO:0000259" key="19">
    <source>
        <dbReference type="PROSITE" id="PS50173"/>
    </source>
</evidence>
<protein>
    <recommendedName>
        <fullName evidence="17">DNA polymerase IV</fullName>
        <shortName evidence="17">Pol IV</shortName>
        <ecNumber evidence="17">2.7.7.7</ecNumber>
    </recommendedName>
</protein>